<evidence type="ECO:0000256" key="1">
    <source>
        <dbReference type="SAM" id="Phobius"/>
    </source>
</evidence>
<feature type="domain" description="YoaR-like putative peptidoglycan binding" evidence="2">
    <location>
        <begin position="96"/>
        <end position="177"/>
    </location>
</feature>
<dbReference type="RefSeq" id="WP_129718800.1">
    <property type="nucleotide sequence ID" value="NZ_PRLK01000005.1"/>
</dbReference>
<dbReference type="PANTHER" id="PTHR35333:SF3">
    <property type="entry name" value="BETA-LACTAMASE-TYPE TRANSPEPTIDASE FOLD CONTAINING PROTEIN"/>
    <property type="match status" value="1"/>
</dbReference>
<dbReference type="Proteomes" id="UP001190925">
    <property type="component" value="Unassembled WGS sequence"/>
</dbReference>
<keyword evidence="1" id="KW-1133">Transmembrane helix</keyword>
<keyword evidence="1" id="KW-0812">Transmembrane</keyword>
<proteinExistence type="predicted"/>
<dbReference type="SUPFAM" id="SSF56601">
    <property type="entry name" value="beta-lactamase/transpeptidase-like"/>
    <property type="match status" value="1"/>
</dbReference>
<dbReference type="PANTHER" id="PTHR35333">
    <property type="entry name" value="BETA-LACTAMASE"/>
    <property type="match status" value="1"/>
</dbReference>
<reference evidence="4 5" key="1">
    <citation type="journal article" date="2018" name="bioRxiv">
        <title>Evidence of independent acquisition and adaption of ultra-small bacteria to human hosts across the highly diverse yet reduced genomes of the phylum Saccharibacteria.</title>
        <authorList>
            <person name="McLean J.S."/>
            <person name="Bor B."/>
            <person name="To T.T."/>
            <person name="Liu Q."/>
            <person name="Kearns K.A."/>
            <person name="Solden L.M."/>
            <person name="Wrighton K.C."/>
            <person name="He X."/>
            <person name="Shi W."/>
        </authorList>
    </citation>
    <scope>NUCLEOTIDE SEQUENCE [LARGE SCALE GENOMIC DNA]</scope>
    <source>
        <strain evidence="4 5">TM7_CMJM_G6_1_HOT_870</strain>
    </source>
</reference>
<sequence length="567" mass="65732">MIKTLNVKLNKKHLIWILPLIGVFCLVLLQLLWPNNISRPFLYIDNKPLGLVSEEDMVKIIQNRFNDSRIILSLENKNTEIELAKVGAVPNSDSIKKLYTYNFIDRLIPLSILSPLKVDNISLDFNKTVSKKFIQEYAKNSEYNYKNANIYMDNFGSIKITPAQEGLKIDQDKLLNIFFEQKLYMSGKNTVKVPSIKITSKINDKYYTKYVNMINNYATKGVVLINKNKNIYDRFYYPIKKDIVSWFSIDSKDNENFLTINEDNFKKYVNYLNSELEYEGINTVIDILDGREKSRINGEKGYRVSYEKMKNTILKGVYEGINRYIIEYEETEPKEKKNYSYTNTQAGLQAKIEDLGKRYNIRVSLKQIDGAKWEANYRDMESTPSASTYKLYIALKIFEHMDKGDISWQTPILGVDTKECFRRMIQVSTNACAEEWIQRFGRNNINQYIYSLGISTTTTFLSYDAVRTTAKDLQKTVEGIYSGNFIKSEKKRLALLNAMNKQQWRSGIPSGSSGKVYDKVGFLWDYSHDVAVVEHPRGTYILAIMTKGASFHTIANITRELEAFMYP</sequence>
<gene>
    <name evidence="4" type="ORF">G6CMJM_00393</name>
</gene>
<name>A0ABY0FI42_9BACT</name>
<dbReference type="InterPro" id="IPR022029">
    <property type="entry name" value="YoaR-like_PG-bd"/>
</dbReference>
<evidence type="ECO:0000259" key="3">
    <source>
        <dbReference type="Pfam" id="PF13354"/>
    </source>
</evidence>
<keyword evidence="1" id="KW-0472">Membrane</keyword>
<evidence type="ECO:0000259" key="2">
    <source>
        <dbReference type="Pfam" id="PF12229"/>
    </source>
</evidence>
<feature type="transmembrane region" description="Helical" evidence="1">
    <location>
        <begin position="14"/>
        <end position="33"/>
    </location>
</feature>
<accession>A0ABY0FI42</accession>
<reference evidence="4 5" key="2">
    <citation type="journal article" date="2020" name="Cell Rep.">
        <title>Acquisition and Adaptation of Ultra-small Parasitic Reduced Genome Bacteria to Mammalian Hosts.</title>
        <authorList>
            <person name="McLean J.S."/>
            <person name="Bor B."/>
            <person name="Kerns K.A."/>
            <person name="Liu Q."/>
            <person name="To T.T."/>
            <person name="Solden L."/>
            <person name="Hendrickson E.L."/>
            <person name="Wrighton K."/>
            <person name="Shi W."/>
            <person name="He X."/>
        </authorList>
    </citation>
    <scope>NUCLEOTIDE SEQUENCE [LARGE SCALE GENOMIC DNA]</scope>
    <source>
        <strain evidence="4 5">TM7_CMJM_G6_1_HOT_870</strain>
    </source>
</reference>
<dbReference type="InterPro" id="IPR045155">
    <property type="entry name" value="Beta-lactam_cat"/>
</dbReference>
<organism evidence="4 5">
    <name type="scientific">Candidatus Nanogingivalis gingivitcus</name>
    <dbReference type="NCBI Taxonomy" id="2171992"/>
    <lineage>
        <taxon>Bacteria</taxon>
        <taxon>Candidatus Saccharimonadota</taxon>
        <taxon>Candidatus Nanosyncoccalia</taxon>
        <taxon>Candidatus Nanogingivales</taxon>
        <taxon>Candidatus Nanogingivalaceae</taxon>
        <taxon>Candidatus Nanogingivalis</taxon>
    </lineage>
</organism>
<dbReference type="InterPro" id="IPR012338">
    <property type="entry name" value="Beta-lactam/transpept-like"/>
</dbReference>
<dbReference type="EMBL" id="PRLK01000005">
    <property type="protein sequence ID" value="RYC72590.1"/>
    <property type="molecule type" value="Genomic_DNA"/>
</dbReference>
<dbReference type="Pfam" id="PF12229">
    <property type="entry name" value="PG_binding_4"/>
    <property type="match status" value="1"/>
</dbReference>
<feature type="domain" description="Beta-lactamase class A catalytic" evidence="3">
    <location>
        <begin position="365"/>
        <end position="546"/>
    </location>
</feature>
<keyword evidence="5" id="KW-1185">Reference proteome</keyword>
<dbReference type="Pfam" id="PF13354">
    <property type="entry name" value="Beta-lactamase2"/>
    <property type="match status" value="1"/>
</dbReference>
<dbReference type="Gene3D" id="3.40.710.10">
    <property type="entry name" value="DD-peptidase/beta-lactamase superfamily"/>
    <property type="match status" value="1"/>
</dbReference>
<dbReference type="InterPro" id="IPR000871">
    <property type="entry name" value="Beta-lactam_class-A"/>
</dbReference>
<evidence type="ECO:0000313" key="4">
    <source>
        <dbReference type="EMBL" id="RYC72590.1"/>
    </source>
</evidence>
<evidence type="ECO:0000313" key="5">
    <source>
        <dbReference type="Proteomes" id="UP001190925"/>
    </source>
</evidence>
<protein>
    <submittedName>
        <fullName evidence="4">Uncharacterized protein</fullName>
    </submittedName>
</protein>
<comment type="caution">
    <text evidence="4">The sequence shown here is derived from an EMBL/GenBank/DDBJ whole genome shotgun (WGS) entry which is preliminary data.</text>
</comment>